<dbReference type="Gene3D" id="1.10.287.1490">
    <property type="match status" value="1"/>
</dbReference>
<proteinExistence type="predicted"/>
<dbReference type="EMBL" id="CATNWA010018709">
    <property type="protein sequence ID" value="CAI9608961.1"/>
    <property type="molecule type" value="Genomic_DNA"/>
</dbReference>
<feature type="coiled-coil region" evidence="1">
    <location>
        <begin position="329"/>
        <end position="440"/>
    </location>
</feature>
<evidence type="ECO:0000313" key="3">
    <source>
        <dbReference type="Proteomes" id="UP001162483"/>
    </source>
</evidence>
<sequence>MMKTQEIERITEEQRVENNRIRELTESLEGLLDRQPENLGAMAGVPTSDTCGLLSRVLEQVRTLKDQVNERKFLDQRIKILTSKAAEAEKMKYQHQEETRLLQSEAAAAKEKEEGARKKVMELEGHLENMREVLSQFEKRKRIQSTVVEDLQEQISEVTKEKEELLVLLHKLERQEENVGSGQTKRSANGQALTEMAALSEFLMKLKSNCVNVEVRQNNEVSKRCSGYVPKGILEKSAEDWKTTVASIENYIATTERLQQNVGSLQRADSDLVNGTTDEKAKGNRTINALEHYRPVETNVPCLQEDLTYCPKNSVAQLSRGQSLYDTQISDHERSIDALKQTIRGLEAELSSLKTTNVDFLSRMNQVIQEKQNLEEGLLALQESMQSEFAMRQETELRCKDYKHQIGVLSDELQSEQDKLKKLKARLEAQQSEMAVLRDSFPPEVLQVENNRSVEMFSSDILEELYWNVGTLVRQYNEALQQVAALQKENLKLLDDQVQTISMTEHKNSLNEMKNDLHGKVKEIEDVKQRLFQAMGSVVELKDQLELQTSNSVSKAEVESRMGDLESVVMALKEENEACKVALEGKCEEVIVLKQQLEQEAEESQALRQKEVNMLQAFERARENLEVQLRALREEVQVLTKEQNKTTEQANRVRTSWHPSRKRWWSWMAKLGNWRERS</sequence>
<comment type="caution">
    <text evidence="2">The sequence shown here is derived from an EMBL/GenBank/DDBJ whole genome shotgun (WGS) entry which is preliminary data.</text>
</comment>
<evidence type="ECO:0000313" key="2">
    <source>
        <dbReference type="EMBL" id="CAI9608961.1"/>
    </source>
</evidence>
<accession>A0ABN9GJS9</accession>
<evidence type="ECO:0000256" key="1">
    <source>
        <dbReference type="SAM" id="Coils"/>
    </source>
</evidence>
<dbReference type="Proteomes" id="UP001162483">
    <property type="component" value="Unassembled WGS sequence"/>
</dbReference>
<keyword evidence="1" id="KW-0175">Coiled coil</keyword>
<name>A0ABN9GJS9_9NEOB</name>
<keyword evidence="3" id="KW-1185">Reference proteome</keyword>
<gene>
    <name evidence="2" type="ORF">SPARVUS_LOCUS14183059</name>
</gene>
<protein>
    <submittedName>
        <fullName evidence="2">Uncharacterized protein</fullName>
    </submittedName>
</protein>
<feature type="coiled-coil region" evidence="1">
    <location>
        <begin position="120"/>
        <end position="178"/>
    </location>
</feature>
<feature type="coiled-coil region" evidence="1">
    <location>
        <begin position="469"/>
        <end position="530"/>
    </location>
</feature>
<reference evidence="2" key="1">
    <citation type="submission" date="2023-05" db="EMBL/GenBank/DDBJ databases">
        <authorList>
            <person name="Stuckert A."/>
        </authorList>
    </citation>
    <scope>NUCLEOTIDE SEQUENCE</scope>
</reference>
<organism evidence="2 3">
    <name type="scientific">Staurois parvus</name>
    <dbReference type="NCBI Taxonomy" id="386267"/>
    <lineage>
        <taxon>Eukaryota</taxon>
        <taxon>Metazoa</taxon>
        <taxon>Chordata</taxon>
        <taxon>Craniata</taxon>
        <taxon>Vertebrata</taxon>
        <taxon>Euteleostomi</taxon>
        <taxon>Amphibia</taxon>
        <taxon>Batrachia</taxon>
        <taxon>Anura</taxon>
        <taxon>Neobatrachia</taxon>
        <taxon>Ranoidea</taxon>
        <taxon>Ranidae</taxon>
        <taxon>Staurois</taxon>
    </lineage>
</organism>
<feature type="coiled-coil region" evidence="1">
    <location>
        <begin position="555"/>
        <end position="649"/>
    </location>
</feature>